<feature type="compositionally biased region" description="Basic and acidic residues" evidence="1">
    <location>
        <begin position="69"/>
        <end position="81"/>
    </location>
</feature>
<dbReference type="RefSeq" id="WP_244803301.1">
    <property type="nucleotide sequence ID" value="NZ_JALIEA010000010.1"/>
</dbReference>
<reference evidence="2" key="1">
    <citation type="submission" date="2022-04" db="EMBL/GenBank/DDBJ databases">
        <title>Corynebacterium kalidii LD5P10.</title>
        <authorList>
            <person name="Sun J.Q."/>
        </authorList>
    </citation>
    <scope>NUCLEOTIDE SEQUENCE</scope>
    <source>
        <strain evidence="2">LD5P10</strain>
    </source>
</reference>
<protein>
    <submittedName>
        <fullName evidence="2">Sugar nucleotide-binding protein</fullName>
    </submittedName>
</protein>
<dbReference type="InterPro" id="IPR036291">
    <property type="entry name" value="NAD(P)-bd_dom_sf"/>
</dbReference>
<dbReference type="Proteomes" id="UP001139207">
    <property type="component" value="Unassembled WGS sequence"/>
</dbReference>
<accession>A0A9X1WEI6</accession>
<gene>
    <name evidence="2" type="ORF">MUN33_02325</name>
</gene>
<evidence type="ECO:0000313" key="3">
    <source>
        <dbReference type="Proteomes" id="UP001139207"/>
    </source>
</evidence>
<dbReference type="SUPFAM" id="SSF51735">
    <property type="entry name" value="NAD(P)-binding Rossmann-fold domains"/>
    <property type="match status" value="1"/>
</dbReference>
<proteinExistence type="predicted"/>
<comment type="caution">
    <text evidence="2">The sequence shown here is derived from an EMBL/GenBank/DDBJ whole genome shotgun (WGS) entry which is preliminary data.</text>
</comment>
<name>A0A9X1WEI6_9CORY</name>
<evidence type="ECO:0000313" key="2">
    <source>
        <dbReference type="EMBL" id="MCJ7857554.1"/>
    </source>
</evidence>
<evidence type="ECO:0000256" key="1">
    <source>
        <dbReference type="SAM" id="MobiDB-lite"/>
    </source>
</evidence>
<feature type="region of interest" description="Disordered" evidence="1">
    <location>
        <begin position="64"/>
        <end position="86"/>
    </location>
</feature>
<dbReference type="EMBL" id="JALIEA010000010">
    <property type="protein sequence ID" value="MCJ7857554.1"/>
    <property type="molecule type" value="Genomic_DNA"/>
</dbReference>
<keyword evidence="3" id="KW-1185">Reference proteome</keyword>
<dbReference type="Gene3D" id="3.40.50.720">
    <property type="entry name" value="NAD(P)-binding Rossmann-like Domain"/>
    <property type="match status" value="1"/>
</dbReference>
<dbReference type="AlphaFoldDB" id="A0A9X1WEI6"/>
<sequence>MTPLSVDLLSPAPGPLPRVDAMVVTLTPGIGGPEDPHGYLTALRHLATALPDLPSRTVFVSSTGVFDRPTQDRPLTEDDAPRPVSPRAVTLADGEALARELFGAHVVRPAGIYGPGREFLLRTVRDGTPVNYRRRTNRIHETDLVRTLEVMLDAAGPPSVLHAVDGQPAELGDIVSFIADELGVEAPPQTTADEPAGTYIDGSALGRFLGGLHYPGYIQGYREMIGGGVLRGNQRSSGCASS</sequence>
<organism evidence="2 3">
    <name type="scientific">Corynebacterium kalidii</name>
    <dbReference type="NCBI Taxonomy" id="2931982"/>
    <lineage>
        <taxon>Bacteria</taxon>
        <taxon>Bacillati</taxon>
        <taxon>Actinomycetota</taxon>
        <taxon>Actinomycetes</taxon>
        <taxon>Mycobacteriales</taxon>
        <taxon>Corynebacteriaceae</taxon>
        <taxon>Corynebacterium</taxon>
    </lineage>
</organism>